<dbReference type="EMBL" id="JBHRTO010000001">
    <property type="protein sequence ID" value="MFC3179556.1"/>
    <property type="molecule type" value="Genomic_DNA"/>
</dbReference>
<accession>A0ABV7ISQ4</accession>
<name>A0ABV7ISQ4_9RHOB</name>
<feature type="region of interest" description="Disordered" evidence="1">
    <location>
        <begin position="26"/>
        <end position="53"/>
    </location>
</feature>
<keyword evidence="3" id="KW-1185">Reference proteome</keyword>
<dbReference type="RefSeq" id="WP_380071195.1">
    <property type="nucleotide sequence ID" value="NZ_JBHRTO010000001.1"/>
</dbReference>
<reference evidence="3" key="1">
    <citation type="journal article" date="2019" name="Int. J. Syst. Evol. Microbiol.">
        <title>The Global Catalogue of Microorganisms (GCM) 10K type strain sequencing project: providing services to taxonomists for standard genome sequencing and annotation.</title>
        <authorList>
            <consortium name="The Broad Institute Genomics Platform"/>
            <consortium name="The Broad Institute Genome Sequencing Center for Infectious Disease"/>
            <person name="Wu L."/>
            <person name="Ma J."/>
        </authorList>
    </citation>
    <scope>NUCLEOTIDE SEQUENCE [LARGE SCALE GENOMIC DNA]</scope>
    <source>
        <strain evidence="3">KCTC 52039</strain>
    </source>
</reference>
<evidence type="ECO:0000256" key="1">
    <source>
        <dbReference type="SAM" id="MobiDB-lite"/>
    </source>
</evidence>
<evidence type="ECO:0000313" key="2">
    <source>
        <dbReference type="EMBL" id="MFC3179556.1"/>
    </source>
</evidence>
<evidence type="ECO:0000313" key="3">
    <source>
        <dbReference type="Proteomes" id="UP001595547"/>
    </source>
</evidence>
<comment type="caution">
    <text evidence="2">The sequence shown here is derived from an EMBL/GenBank/DDBJ whole genome shotgun (WGS) entry which is preliminary data.</text>
</comment>
<gene>
    <name evidence="2" type="ORF">ACFOGH_01015</name>
</gene>
<sequence length="75" mass="7822">MMRPLLLAFVPLLAACAEFPEVDAGARTNLPTPSLLPTDQLIAGTDQTNPPDPLAGPVSALQARATALRALDSTR</sequence>
<protein>
    <submittedName>
        <fullName evidence="2">Uncharacterized protein</fullName>
    </submittedName>
</protein>
<proteinExistence type="predicted"/>
<organism evidence="2 3">
    <name type="scientific">Cypionkella sinensis</name>
    <dbReference type="NCBI Taxonomy" id="1756043"/>
    <lineage>
        <taxon>Bacteria</taxon>
        <taxon>Pseudomonadati</taxon>
        <taxon>Pseudomonadota</taxon>
        <taxon>Alphaproteobacteria</taxon>
        <taxon>Rhodobacterales</taxon>
        <taxon>Paracoccaceae</taxon>
        <taxon>Cypionkella</taxon>
    </lineage>
</organism>
<dbReference type="PROSITE" id="PS51257">
    <property type="entry name" value="PROKAR_LIPOPROTEIN"/>
    <property type="match status" value="1"/>
</dbReference>
<dbReference type="Proteomes" id="UP001595547">
    <property type="component" value="Unassembled WGS sequence"/>
</dbReference>